<sequence length="182" mass="19910">MAVTRCEQGHFYDNAKYPDECPHCKEGMDDEKTLSGAALGKPRATGRMVFEFAKPADGEEKTIGVFKKTHGHDPVTGWLVCVKGPERGRDYRLHSGRNFLGRATHMDISVAEDIGITRENHCSVVYDPKGRAFLLAPSSAATYLNGQLAESPLKIAASDVIGAGSSEFVFIPFCGEDRTWES</sequence>
<dbReference type="CDD" id="cd00060">
    <property type="entry name" value="FHA"/>
    <property type="match status" value="1"/>
</dbReference>
<evidence type="ECO:0000313" key="2">
    <source>
        <dbReference type="EMBL" id="AGS53131.1"/>
    </source>
</evidence>
<dbReference type="SUPFAM" id="SSF49879">
    <property type="entry name" value="SMAD/FHA domain"/>
    <property type="match status" value="1"/>
</dbReference>
<dbReference type="Gene3D" id="2.60.200.20">
    <property type="match status" value="1"/>
</dbReference>
<organism evidence="2">
    <name type="scientific">uncultured bacterium contig00040</name>
    <dbReference type="NCBI Taxonomy" id="1181528"/>
    <lineage>
        <taxon>Bacteria</taxon>
        <taxon>environmental samples</taxon>
    </lineage>
</organism>
<dbReference type="Pfam" id="PF00498">
    <property type="entry name" value="FHA"/>
    <property type="match status" value="1"/>
</dbReference>
<dbReference type="AlphaFoldDB" id="A0A806KMD1"/>
<proteinExistence type="predicted"/>
<accession>A0A806KMD1</accession>
<protein>
    <recommendedName>
        <fullName evidence="1">FHA domain-containing protein</fullName>
    </recommendedName>
</protein>
<dbReference type="EMBL" id="JQ844222">
    <property type="protein sequence ID" value="AGS53131.1"/>
    <property type="molecule type" value="Genomic_DNA"/>
</dbReference>
<dbReference type="InterPro" id="IPR008984">
    <property type="entry name" value="SMAD_FHA_dom_sf"/>
</dbReference>
<name>A0A806KMD1_9BACT</name>
<dbReference type="InterPro" id="IPR000253">
    <property type="entry name" value="FHA_dom"/>
</dbReference>
<reference evidence="2" key="1">
    <citation type="submission" date="2012-03" db="EMBL/GenBank/DDBJ databases">
        <title>Functional metagenomics reveals considerable lignocellulase gene clusters in the gut microbiome of a wood-feeding higher termite.</title>
        <authorList>
            <person name="Liu N."/>
        </authorList>
    </citation>
    <scope>NUCLEOTIDE SEQUENCE</scope>
</reference>
<feature type="domain" description="FHA" evidence="1">
    <location>
        <begin position="98"/>
        <end position="149"/>
    </location>
</feature>
<evidence type="ECO:0000259" key="1">
    <source>
        <dbReference type="PROSITE" id="PS50006"/>
    </source>
</evidence>
<dbReference type="PROSITE" id="PS50006">
    <property type="entry name" value="FHA_DOMAIN"/>
    <property type="match status" value="1"/>
</dbReference>